<dbReference type="Proteomes" id="UP000235145">
    <property type="component" value="Unassembled WGS sequence"/>
</dbReference>
<dbReference type="GO" id="GO:0005737">
    <property type="term" value="C:cytoplasm"/>
    <property type="evidence" value="ECO:0000318"/>
    <property type="project" value="GO_Central"/>
</dbReference>
<dbReference type="InterPro" id="IPR017441">
    <property type="entry name" value="Protein_kinase_ATP_BS"/>
</dbReference>
<dbReference type="FunFam" id="3.30.200.20:FF:000289">
    <property type="entry name" value="Cyclin-dependent kinase D-1"/>
    <property type="match status" value="1"/>
</dbReference>
<dbReference type="Pfam" id="PF00069">
    <property type="entry name" value="Pkinase"/>
    <property type="match status" value="1"/>
</dbReference>
<evidence type="ECO:0000256" key="3">
    <source>
        <dbReference type="ARBA" id="ARBA00022679"/>
    </source>
</evidence>
<dbReference type="EMBL" id="NBSK02000009">
    <property type="protein sequence ID" value="KAJ0185784.1"/>
    <property type="molecule type" value="Genomic_DNA"/>
</dbReference>
<dbReference type="SUPFAM" id="SSF56112">
    <property type="entry name" value="Protein kinase-like (PK-like)"/>
    <property type="match status" value="1"/>
</dbReference>
<keyword evidence="3" id="KW-0808">Transferase</keyword>
<dbReference type="PROSITE" id="PS50011">
    <property type="entry name" value="PROTEIN_KINASE_DOM"/>
    <property type="match status" value="1"/>
</dbReference>
<dbReference type="InterPro" id="IPR011009">
    <property type="entry name" value="Kinase-like_dom_sf"/>
</dbReference>
<dbReference type="Gene3D" id="1.10.510.10">
    <property type="entry name" value="Transferase(Phosphotransferase) domain 1"/>
    <property type="match status" value="1"/>
</dbReference>
<feature type="region of interest" description="Disordered" evidence="8">
    <location>
        <begin position="316"/>
        <end position="339"/>
    </location>
</feature>
<dbReference type="GO" id="GO:0008353">
    <property type="term" value="F:RNA polymerase II CTD heptapeptide repeat kinase activity"/>
    <property type="evidence" value="ECO:0000318"/>
    <property type="project" value="GO_Central"/>
</dbReference>
<evidence type="ECO:0000313" key="10">
    <source>
        <dbReference type="EMBL" id="KAJ0185784.1"/>
    </source>
</evidence>
<dbReference type="GO" id="GO:0070985">
    <property type="term" value="C:transcription factor TFIIK complex"/>
    <property type="evidence" value="ECO:0000318"/>
    <property type="project" value="GO_Central"/>
</dbReference>
<dbReference type="GO" id="GO:0045944">
    <property type="term" value="P:positive regulation of transcription by RNA polymerase II"/>
    <property type="evidence" value="ECO:0000318"/>
    <property type="project" value="GO_Central"/>
</dbReference>
<evidence type="ECO:0000256" key="1">
    <source>
        <dbReference type="ARBA" id="ARBA00012409"/>
    </source>
</evidence>
<evidence type="ECO:0000256" key="4">
    <source>
        <dbReference type="ARBA" id="ARBA00022741"/>
    </source>
</evidence>
<dbReference type="SMART" id="SM00220">
    <property type="entry name" value="S_TKc"/>
    <property type="match status" value="1"/>
</dbReference>
<gene>
    <name evidence="10" type="ORF">LSAT_V11C900455040</name>
</gene>
<evidence type="ECO:0000256" key="5">
    <source>
        <dbReference type="ARBA" id="ARBA00022777"/>
    </source>
</evidence>
<feature type="compositionally biased region" description="Pro residues" evidence="8">
    <location>
        <begin position="316"/>
        <end position="325"/>
    </location>
</feature>
<comment type="caution">
    <text evidence="10">The sequence shown here is derived from an EMBL/GenBank/DDBJ whole genome shotgun (WGS) entry which is preliminary data.</text>
</comment>
<feature type="binding site" evidence="7">
    <location>
        <position position="68"/>
    </location>
    <ligand>
        <name>ATP</name>
        <dbReference type="ChEBI" id="CHEBI:30616"/>
    </ligand>
</feature>
<evidence type="ECO:0000256" key="2">
    <source>
        <dbReference type="ARBA" id="ARBA00022527"/>
    </source>
</evidence>
<evidence type="ECO:0000256" key="7">
    <source>
        <dbReference type="PROSITE-ProRule" id="PRU10141"/>
    </source>
</evidence>
<evidence type="ECO:0000256" key="8">
    <source>
        <dbReference type="SAM" id="MobiDB-lite"/>
    </source>
</evidence>
<dbReference type="EC" id="2.7.11.23" evidence="1"/>
<dbReference type="GO" id="GO:0051726">
    <property type="term" value="P:regulation of cell cycle"/>
    <property type="evidence" value="ECO:0000318"/>
    <property type="project" value="GO_Central"/>
</dbReference>
<sequence length="412" mass="46751">MELHKFGIVCASAKSNKNRGKEMSEVDRLLAKKVADRYLKCEVLGEGTYGVVYKAIDTKTGQTVAIKKIQPGKQKEGANFTALREIKLLKELKDPNIIELIDAFPHKGNLHVVFEFMETDLEAEHYSFPHRYKVIPSNDIERTCLLPYEMGFAQLLMPNGPHEPEMDVGCVGRDMKPNNLLIGPNGRLKLADFGLVCIFGSLGRRFTHQVFARWYRAPKLLFGAKQYGLGVDVWASTCIFVELLLRRPFLQWADMIYLPDYVEYQYVPGQPLRATFPMASDDALDLLSKMFMYDPKARISTHQALEHRYFSYGPPPTEPTLLPRPPPKKESTYFNPSTMLSPATRKSRRVMPVPVLVSVSDHGNGNETSGPTPMSLDFYVFTARPPARPTIISADRTHPKRKLDLEFQIPEE</sequence>
<dbReference type="PROSITE" id="PS00107">
    <property type="entry name" value="PROTEIN_KINASE_ATP"/>
    <property type="match status" value="1"/>
</dbReference>
<dbReference type="AlphaFoldDB" id="A0A9R1WT36"/>
<keyword evidence="4 7" id="KW-0547">Nucleotide-binding</keyword>
<dbReference type="Gene3D" id="3.30.200.20">
    <property type="entry name" value="Phosphorylase Kinase, domain 1"/>
    <property type="match status" value="1"/>
</dbReference>
<evidence type="ECO:0000256" key="6">
    <source>
        <dbReference type="ARBA" id="ARBA00022840"/>
    </source>
</evidence>
<dbReference type="InterPro" id="IPR050108">
    <property type="entry name" value="CDK"/>
</dbReference>
<protein>
    <recommendedName>
        <fullName evidence="1">[RNA-polymerase]-subunit kinase</fullName>
        <ecNumber evidence="1">2.7.11.23</ecNumber>
    </recommendedName>
</protein>
<dbReference type="GO" id="GO:0004693">
    <property type="term" value="F:cyclin-dependent protein serine/threonine kinase activity"/>
    <property type="evidence" value="ECO:0000318"/>
    <property type="project" value="GO_Central"/>
</dbReference>
<evidence type="ECO:0000259" key="9">
    <source>
        <dbReference type="PROSITE" id="PS50011"/>
    </source>
</evidence>
<keyword evidence="5" id="KW-0418">Kinase</keyword>
<dbReference type="GO" id="GO:0005634">
    <property type="term" value="C:nucleus"/>
    <property type="evidence" value="ECO:0000318"/>
    <property type="project" value="GO_Central"/>
</dbReference>
<reference evidence="10 11" key="1">
    <citation type="journal article" date="2017" name="Nat. Commun.">
        <title>Genome assembly with in vitro proximity ligation data and whole-genome triplication in lettuce.</title>
        <authorList>
            <person name="Reyes-Chin-Wo S."/>
            <person name="Wang Z."/>
            <person name="Yang X."/>
            <person name="Kozik A."/>
            <person name="Arikit S."/>
            <person name="Song C."/>
            <person name="Xia L."/>
            <person name="Froenicke L."/>
            <person name="Lavelle D.O."/>
            <person name="Truco M.J."/>
            <person name="Xia R."/>
            <person name="Zhu S."/>
            <person name="Xu C."/>
            <person name="Xu H."/>
            <person name="Xu X."/>
            <person name="Cox K."/>
            <person name="Korf I."/>
            <person name="Meyers B.C."/>
            <person name="Michelmore R.W."/>
        </authorList>
    </citation>
    <scope>NUCLEOTIDE SEQUENCE [LARGE SCALE GENOMIC DNA]</scope>
    <source>
        <strain evidence="11">cv. Salinas</strain>
        <tissue evidence="10">Seedlings</tissue>
    </source>
</reference>
<dbReference type="PANTHER" id="PTHR24056">
    <property type="entry name" value="CELL DIVISION PROTEIN KINASE"/>
    <property type="match status" value="1"/>
</dbReference>
<keyword evidence="2" id="KW-0723">Serine/threonine-protein kinase</keyword>
<feature type="domain" description="Protein kinase" evidence="9">
    <location>
        <begin position="38"/>
        <end position="310"/>
    </location>
</feature>
<organism evidence="10 11">
    <name type="scientific">Lactuca sativa</name>
    <name type="common">Garden lettuce</name>
    <dbReference type="NCBI Taxonomy" id="4236"/>
    <lineage>
        <taxon>Eukaryota</taxon>
        <taxon>Viridiplantae</taxon>
        <taxon>Streptophyta</taxon>
        <taxon>Embryophyta</taxon>
        <taxon>Tracheophyta</taxon>
        <taxon>Spermatophyta</taxon>
        <taxon>Magnoliopsida</taxon>
        <taxon>eudicotyledons</taxon>
        <taxon>Gunneridae</taxon>
        <taxon>Pentapetalae</taxon>
        <taxon>asterids</taxon>
        <taxon>campanulids</taxon>
        <taxon>Asterales</taxon>
        <taxon>Asteraceae</taxon>
        <taxon>Cichorioideae</taxon>
        <taxon>Cichorieae</taxon>
        <taxon>Lactucinae</taxon>
        <taxon>Lactuca</taxon>
    </lineage>
</organism>
<evidence type="ECO:0000313" key="11">
    <source>
        <dbReference type="Proteomes" id="UP000235145"/>
    </source>
</evidence>
<accession>A0A9R1WT36</accession>
<keyword evidence="6 7" id="KW-0067">ATP-binding</keyword>
<proteinExistence type="predicted"/>
<dbReference type="InterPro" id="IPR000719">
    <property type="entry name" value="Prot_kinase_dom"/>
</dbReference>
<name>A0A9R1WT36_LACSA</name>
<dbReference type="PANTHER" id="PTHR24056:SF0">
    <property type="entry name" value="CYCLIN-DEPENDENT KINASE 7"/>
    <property type="match status" value="1"/>
</dbReference>
<keyword evidence="11" id="KW-1185">Reference proteome</keyword>
<dbReference type="GO" id="GO:0005524">
    <property type="term" value="F:ATP binding"/>
    <property type="evidence" value="ECO:0007669"/>
    <property type="project" value="UniProtKB-UniRule"/>
</dbReference>